<keyword evidence="4" id="KW-0449">Lipoprotein</keyword>
<evidence type="ECO:0000259" key="7">
    <source>
        <dbReference type="Pfam" id="PF05433"/>
    </source>
</evidence>
<evidence type="ECO:0000256" key="2">
    <source>
        <dbReference type="ARBA" id="ARBA00008681"/>
    </source>
</evidence>
<organism evidence="8 9">
    <name type="scientific">Qipengyuania algicida</name>
    <dbReference type="NCBI Taxonomy" id="1836209"/>
    <lineage>
        <taxon>Bacteria</taxon>
        <taxon>Pseudomonadati</taxon>
        <taxon>Pseudomonadota</taxon>
        <taxon>Alphaproteobacteria</taxon>
        <taxon>Sphingomonadales</taxon>
        <taxon>Erythrobacteraceae</taxon>
        <taxon>Qipengyuania</taxon>
    </lineage>
</organism>
<feature type="domain" description="Glycine zipper 2TM" evidence="7">
    <location>
        <begin position="106"/>
        <end position="147"/>
    </location>
</feature>
<gene>
    <name evidence="8" type="ORF">GRI58_13195</name>
</gene>
<evidence type="ECO:0000256" key="6">
    <source>
        <dbReference type="SAM" id="SignalP"/>
    </source>
</evidence>
<evidence type="ECO:0000256" key="4">
    <source>
        <dbReference type="ARBA" id="ARBA00023288"/>
    </source>
</evidence>
<dbReference type="OrthoDB" id="7511368at2"/>
<comment type="caution">
    <text evidence="8">The sequence shown here is derived from an EMBL/GenBank/DDBJ whole genome shotgun (WGS) entry which is preliminary data.</text>
</comment>
<proteinExistence type="inferred from homology"/>
<evidence type="ECO:0000313" key="9">
    <source>
        <dbReference type="Proteomes" id="UP000439780"/>
    </source>
</evidence>
<feature type="chain" id="PRO_5032889157" description="17 kDa surface antigen" evidence="6">
    <location>
        <begin position="32"/>
        <end position="271"/>
    </location>
</feature>
<evidence type="ECO:0000256" key="3">
    <source>
        <dbReference type="ARBA" id="ARBA00015281"/>
    </source>
</evidence>
<keyword evidence="6" id="KW-0732">Signal</keyword>
<evidence type="ECO:0000256" key="1">
    <source>
        <dbReference type="ARBA" id="ARBA00004459"/>
    </source>
</evidence>
<protein>
    <recommendedName>
        <fullName evidence="3">17 kDa surface antigen</fullName>
    </recommendedName>
</protein>
<feature type="signal peptide" evidence="6">
    <location>
        <begin position="1"/>
        <end position="31"/>
    </location>
</feature>
<feature type="compositionally biased region" description="Low complexity" evidence="5">
    <location>
        <begin position="39"/>
        <end position="51"/>
    </location>
</feature>
<comment type="subcellular location">
    <subcellularLocation>
        <location evidence="1">Cell outer membrane</location>
        <topology evidence="1">Lipid-anchor</topology>
    </subcellularLocation>
</comment>
<feature type="region of interest" description="Disordered" evidence="5">
    <location>
        <begin position="245"/>
        <end position="271"/>
    </location>
</feature>
<dbReference type="Pfam" id="PF05433">
    <property type="entry name" value="Rick_17kDa_Anti"/>
    <property type="match status" value="1"/>
</dbReference>
<dbReference type="AlphaFoldDB" id="A0A845AJH1"/>
<keyword evidence="9" id="KW-1185">Reference proteome</keyword>
<evidence type="ECO:0000256" key="5">
    <source>
        <dbReference type="SAM" id="MobiDB-lite"/>
    </source>
</evidence>
<sequence length="271" mass="29862">MSPSFKANRLVLAIAATAAGPIASSAASAQAYDPPPPYYGDYDTAPPYADAYPPPPDYDGSELPPPPPGFEAGAYGDWTARDAAFARQTEAWSRRYCVRSRDNTAAGAVVGGLLGAIVGSSLGGRHDRGGSTLAGAAVGAIGGAAVGASSSYSTSPGCPPGYVVRRDAPTYYYPSDYDYAAPGWYRPWVYVGGSWTFRPYPYHVYYYRQYYRGGHWYEGNRAYYGNRGYYRNPGYYRDRDDYRDRGDRWRRDGGDRDGRHHGGRDRDHDRR</sequence>
<feature type="region of interest" description="Disordered" evidence="5">
    <location>
        <begin position="27"/>
        <end position="68"/>
    </location>
</feature>
<dbReference type="RefSeq" id="WP_160754069.1">
    <property type="nucleotide sequence ID" value="NZ_WTYA01000011.1"/>
</dbReference>
<evidence type="ECO:0000313" key="8">
    <source>
        <dbReference type="EMBL" id="MXP29764.1"/>
    </source>
</evidence>
<dbReference type="InterPro" id="IPR008816">
    <property type="entry name" value="Gly_zipper_2TM_dom"/>
</dbReference>
<dbReference type="EMBL" id="WTYA01000011">
    <property type="protein sequence ID" value="MXP29764.1"/>
    <property type="molecule type" value="Genomic_DNA"/>
</dbReference>
<feature type="compositionally biased region" description="Pro residues" evidence="5">
    <location>
        <begin position="52"/>
        <end position="68"/>
    </location>
</feature>
<dbReference type="Proteomes" id="UP000439780">
    <property type="component" value="Unassembled WGS sequence"/>
</dbReference>
<name>A0A845AJH1_9SPHN</name>
<dbReference type="GO" id="GO:0009279">
    <property type="term" value="C:cell outer membrane"/>
    <property type="evidence" value="ECO:0007669"/>
    <property type="project" value="UniProtKB-SubCell"/>
</dbReference>
<reference evidence="8 9" key="1">
    <citation type="submission" date="2019-12" db="EMBL/GenBank/DDBJ databases">
        <title>Genomic-based taxomic classification of the family Erythrobacteraceae.</title>
        <authorList>
            <person name="Xu L."/>
        </authorList>
    </citation>
    <scope>NUCLEOTIDE SEQUENCE [LARGE SCALE GENOMIC DNA]</scope>
    <source>
        <strain evidence="8 9">KEMB 9005-328</strain>
    </source>
</reference>
<accession>A0A845AJH1</accession>
<comment type="similarity">
    <text evidence="2">Belongs to the rickettsiale 17 kDa surface antigen family.</text>
</comment>